<evidence type="ECO:0000313" key="2">
    <source>
        <dbReference type="EMBL" id="KIH61732.1"/>
    </source>
</evidence>
<name>A0A0C2DH02_9BILA</name>
<evidence type="ECO:0000256" key="1">
    <source>
        <dbReference type="SAM" id="MobiDB-lite"/>
    </source>
</evidence>
<sequence length="110" mass="12165">MAESDNEKESSQKLDENVNPRSDRGKGETGAKPERSDRDANEDAPPDEDKGDAEEKTPMMPSTEDAKKKGLGLKDDEGKLLDRSVRHLSFGFCVEYGAVWAPTSMLNLEH</sequence>
<proteinExistence type="predicted"/>
<gene>
    <name evidence="2" type="ORF">ANCDUO_07988</name>
</gene>
<feature type="compositionally biased region" description="Basic and acidic residues" evidence="1">
    <location>
        <begin position="64"/>
        <end position="77"/>
    </location>
</feature>
<accession>A0A0C2DH02</accession>
<feature type="compositionally biased region" description="Acidic residues" evidence="1">
    <location>
        <begin position="42"/>
        <end position="52"/>
    </location>
</feature>
<organism evidence="2 3">
    <name type="scientific">Ancylostoma duodenale</name>
    <dbReference type="NCBI Taxonomy" id="51022"/>
    <lineage>
        <taxon>Eukaryota</taxon>
        <taxon>Metazoa</taxon>
        <taxon>Ecdysozoa</taxon>
        <taxon>Nematoda</taxon>
        <taxon>Chromadorea</taxon>
        <taxon>Rhabditida</taxon>
        <taxon>Rhabditina</taxon>
        <taxon>Rhabditomorpha</taxon>
        <taxon>Strongyloidea</taxon>
        <taxon>Ancylostomatidae</taxon>
        <taxon>Ancylostomatinae</taxon>
        <taxon>Ancylostoma</taxon>
    </lineage>
</organism>
<dbReference type="EMBL" id="KN729859">
    <property type="protein sequence ID" value="KIH61732.1"/>
    <property type="molecule type" value="Genomic_DNA"/>
</dbReference>
<dbReference type="Proteomes" id="UP000054047">
    <property type="component" value="Unassembled WGS sequence"/>
</dbReference>
<evidence type="ECO:0000313" key="3">
    <source>
        <dbReference type="Proteomes" id="UP000054047"/>
    </source>
</evidence>
<feature type="region of interest" description="Disordered" evidence="1">
    <location>
        <begin position="1"/>
        <end position="77"/>
    </location>
</feature>
<feature type="compositionally biased region" description="Basic and acidic residues" evidence="1">
    <location>
        <begin position="1"/>
        <end position="41"/>
    </location>
</feature>
<keyword evidence="3" id="KW-1185">Reference proteome</keyword>
<reference evidence="2 3" key="1">
    <citation type="submission" date="2013-12" db="EMBL/GenBank/DDBJ databases">
        <title>Draft genome of the parsitic nematode Ancylostoma duodenale.</title>
        <authorList>
            <person name="Mitreva M."/>
        </authorList>
    </citation>
    <scope>NUCLEOTIDE SEQUENCE [LARGE SCALE GENOMIC DNA]</scope>
    <source>
        <strain evidence="2 3">Zhejiang</strain>
    </source>
</reference>
<dbReference type="AlphaFoldDB" id="A0A0C2DH02"/>
<protein>
    <submittedName>
        <fullName evidence="2">Uncharacterized protein</fullName>
    </submittedName>
</protein>